<keyword evidence="2" id="KW-0238">DNA-binding</keyword>
<keyword evidence="4" id="KW-0804">Transcription</keyword>
<dbReference type="RefSeq" id="WP_257770026.1">
    <property type="nucleotide sequence ID" value="NZ_CP102480.1"/>
</dbReference>
<reference evidence="6" key="1">
    <citation type="submission" date="2022-08" db="EMBL/GenBank/DDBJ databases">
        <title>Nisaea acidiphila sp. nov., isolated from a marine algal debris and emended description of the genus Nisaea Urios et al. 2008.</title>
        <authorList>
            <person name="Kwon K."/>
        </authorList>
    </citation>
    <scope>NUCLEOTIDE SEQUENCE</scope>
    <source>
        <strain evidence="6">MEBiC11861</strain>
    </source>
</reference>
<dbReference type="PANTHER" id="PTHR43280:SF32">
    <property type="entry name" value="TRANSCRIPTIONAL REGULATORY PROTEIN"/>
    <property type="match status" value="1"/>
</dbReference>
<dbReference type="SUPFAM" id="SSF46689">
    <property type="entry name" value="Homeodomain-like"/>
    <property type="match status" value="1"/>
</dbReference>
<protein>
    <submittedName>
        <fullName evidence="6">Helix-turn-helix domain-containing protein</fullName>
    </submittedName>
</protein>
<keyword evidence="7" id="KW-1185">Reference proteome</keyword>
<sequence length="301" mass="33413">MNVIPSFTLYADGKTNVAPQFVHIETIPLRSKKNDWIIRPHRHPELFQMLLLTRGRAEMRLEGDDFQLDAPALTAIAPNAVHGYAFQTDVEGFVLSVSDAYLRELLGATGDQEATDILAASCVLSLADLKDAVDEMRAACQRIAVESQGRRVGRQARLGADLMLVFGLLAELGPDGHGGKVGESSADTVLFDRFRMLVENRYRDQLSIRDYASELATSERTLRRTVKARSGQTPLEILRQRIILEAQRDLLYSAMSVSEIAYGLGFQDQAYFSRFFAAATGQSPSRFRENHKSGWSGTVAD</sequence>
<dbReference type="Gene3D" id="1.10.10.60">
    <property type="entry name" value="Homeodomain-like"/>
    <property type="match status" value="1"/>
</dbReference>
<dbReference type="Pfam" id="PF02311">
    <property type="entry name" value="AraC_binding"/>
    <property type="match status" value="1"/>
</dbReference>
<dbReference type="InterPro" id="IPR020449">
    <property type="entry name" value="Tscrpt_reg_AraC-type_HTH"/>
</dbReference>
<proteinExistence type="predicted"/>
<dbReference type="CDD" id="cd06999">
    <property type="entry name" value="cupin_HpaA-like_N"/>
    <property type="match status" value="1"/>
</dbReference>
<dbReference type="EMBL" id="CP102480">
    <property type="protein sequence ID" value="UUX50795.1"/>
    <property type="molecule type" value="Genomic_DNA"/>
</dbReference>
<dbReference type="PANTHER" id="PTHR43280">
    <property type="entry name" value="ARAC-FAMILY TRANSCRIPTIONAL REGULATOR"/>
    <property type="match status" value="1"/>
</dbReference>
<dbReference type="GO" id="GO:0003700">
    <property type="term" value="F:DNA-binding transcription factor activity"/>
    <property type="evidence" value="ECO:0007669"/>
    <property type="project" value="InterPro"/>
</dbReference>
<evidence type="ECO:0000259" key="5">
    <source>
        <dbReference type="PROSITE" id="PS01124"/>
    </source>
</evidence>
<dbReference type="AlphaFoldDB" id="A0A9J7ASY6"/>
<dbReference type="InterPro" id="IPR047264">
    <property type="entry name" value="Cupin_HpaA-like_N"/>
</dbReference>
<keyword evidence="1" id="KW-0805">Transcription regulation</keyword>
<dbReference type="Pfam" id="PF12833">
    <property type="entry name" value="HTH_18"/>
    <property type="match status" value="1"/>
</dbReference>
<dbReference type="SMART" id="SM00342">
    <property type="entry name" value="HTH_ARAC"/>
    <property type="match status" value="1"/>
</dbReference>
<dbReference type="SUPFAM" id="SSF51215">
    <property type="entry name" value="Regulatory protein AraC"/>
    <property type="match status" value="1"/>
</dbReference>
<evidence type="ECO:0000256" key="3">
    <source>
        <dbReference type="ARBA" id="ARBA00023159"/>
    </source>
</evidence>
<dbReference type="GO" id="GO:0043565">
    <property type="term" value="F:sequence-specific DNA binding"/>
    <property type="evidence" value="ECO:0007669"/>
    <property type="project" value="InterPro"/>
</dbReference>
<keyword evidence="3" id="KW-0010">Activator</keyword>
<feature type="domain" description="HTH araC/xylS-type" evidence="5">
    <location>
        <begin position="192"/>
        <end position="290"/>
    </location>
</feature>
<dbReference type="PRINTS" id="PR00032">
    <property type="entry name" value="HTHARAC"/>
</dbReference>
<dbReference type="InterPro" id="IPR014710">
    <property type="entry name" value="RmlC-like_jellyroll"/>
</dbReference>
<evidence type="ECO:0000256" key="1">
    <source>
        <dbReference type="ARBA" id="ARBA00023015"/>
    </source>
</evidence>
<dbReference type="Gene3D" id="2.60.120.10">
    <property type="entry name" value="Jelly Rolls"/>
    <property type="match status" value="1"/>
</dbReference>
<dbReference type="KEGG" id="naci:NUH88_03625"/>
<name>A0A9J7ASY6_9PROT</name>
<evidence type="ECO:0000313" key="7">
    <source>
        <dbReference type="Proteomes" id="UP001060336"/>
    </source>
</evidence>
<organism evidence="6 7">
    <name type="scientific">Nisaea acidiphila</name>
    <dbReference type="NCBI Taxonomy" id="1862145"/>
    <lineage>
        <taxon>Bacteria</taxon>
        <taxon>Pseudomonadati</taxon>
        <taxon>Pseudomonadota</taxon>
        <taxon>Alphaproteobacteria</taxon>
        <taxon>Rhodospirillales</taxon>
        <taxon>Thalassobaculaceae</taxon>
        <taxon>Nisaea</taxon>
    </lineage>
</organism>
<evidence type="ECO:0000256" key="4">
    <source>
        <dbReference type="ARBA" id="ARBA00023163"/>
    </source>
</evidence>
<accession>A0A9J7ASY6</accession>
<dbReference type="InterPro" id="IPR009057">
    <property type="entry name" value="Homeodomain-like_sf"/>
</dbReference>
<dbReference type="InterPro" id="IPR018060">
    <property type="entry name" value="HTH_AraC"/>
</dbReference>
<gene>
    <name evidence="6" type="ORF">NUH88_03625</name>
</gene>
<dbReference type="Proteomes" id="UP001060336">
    <property type="component" value="Chromosome"/>
</dbReference>
<evidence type="ECO:0000256" key="2">
    <source>
        <dbReference type="ARBA" id="ARBA00023125"/>
    </source>
</evidence>
<evidence type="ECO:0000313" key="6">
    <source>
        <dbReference type="EMBL" id="UUX50795.1"/>
    </source>
</evidence>
<dbReference type="InterPro" id="IPR003313">
    <property type="entry name" value="AraC-bd"/>
</dbReference>
<dbReference type="InterPro" id="IPR037923">
    <property type="entry name" value="HTH-like"/>
</dbReference>
<dbReference type="PROSITE" id="PS01124">
    <property type="entry name" value="HTH_ARAC_FAMILY_2"/>
    <property type="match status" value="1"/>
</dbReference>